<dbReference type="PANTHER" id="PTHR44688">
    <property type="entry name" value="DNA-BINDING TRANSCRIPTIONAL ACTIVATOR DEVR_DOSR"/>
    <property type="match status" value="1"/>
</dbReference>
<keyword evidence="6" id="KW-1185">Reference proteome</keyword>
<gene>
    <name evidence="5" type="ORF">GN331_02010</name>
</gene>
<protein>
    <submittedName>
        <fullName evidence="5">Helix-turn-helix domain-containing protein</fullName>
    </submittedName>
</protein>
<dbReference type="PRINTS" id="PR00038">
    <property type="entry name" value="HTHLUXR"/>
</dbReference>
<dbReference type="PROSITE" id="PS00622">
    <property type="entry name" value="HTH_LUXR_1"/>
    <property type="match status" value="1"/>
</dbReference>
<dbReference type="InterPro" id="IPR016032">
    <property type="entry name" value="Sig_transdc_resp-reg_C-effctor"/>
</dbReference>
<dbReference type="GO" id="GO:0006355">
    <property type="term" value="P:regulation of DNA-templated transcription"/>
    <property type="evidence" value="ECO:0007669"/>
    <property type="project" value="InterPro"/>
</dbReference>
<dbReference type="PANTHER" id="PTHR44688:SF16">
    <property type="entry name" value="DNA-BINDING TRANSCRIPTIONAL ACTIVATOR DEVR_DOSR"/>
    <property type="match status" value="1"/>
</dbReference>
<evidence type="ECO:0000313" key="6">
    <source>
        <dbReference type="Proteomes" id="UP000479692"/>
    </source>
</evidence>
<dbReference type="PROSITE" id="PS50043">
    <property type="entry name" value="HTH_LUXR_2"/>
    <property type="match status" value="1"/>
</dbReference>
<evidence type="ECO:0000259" key="4">
    <source>
        <dbReference type="PROSITE" id="PS50043"/>
    </source>
</evidence>
<evidence type="ECO:0000313" key="5">
    <source>
        <dbReference type="EMBL" id="MUV12977.1"/>
    </source>
</evidence>
<dbReference type="Pfam" id="PF00196">
    <property type="entry name" value="GerE"/>
    <property type="match status" value="1"/>
</dbReference>
<sequence length="223" mass="24525">MAAMPVLVIGLDAGWRARMQRLLAMRGEFDWLGAYAPGQPRETPNGQPALLLLDGDDPEVERERRKPQLPAPRRLYFYRNPNVEALQHCVESQGHACLDKHDSPDTVMRAIHAAESGLFVVAPELLLEALHAGTGVPAPAPIAEVPLHGTPDHTGDWSSLTERQREIVHWAARGMSNKQIARQLGISPETVKTHLHHVFEREGVHGRMALLAAHVGERATTSG</sequence>
<name>A0A7C9HKJ0_9GAMM</name>
<feature type="domain" description="HTH luxR-type" evidence="4">
    <location>
        <begin position="153"/>
        <end position="218"/>
    </location>
</feature>
<proteinExistence type="predicted"/>
<dbReference type="EMBL" id="WOXT01000001">
    <property type="protein sequence ID" value="MUV12977.1"/>
    <property type="molecule type" value="Genomic_DNA"/>
</dbReference>
<dbReference type="SMART" id="SM00421">
    <property type="entry name" value="HTH_LUXR"/>
    <property type="match status" value="1"/>
</dbReference>
<accession>A0A7C9HKJ0</accession>
<evidence type="ECO:0000256" key="1">
    <source>
        <dbReference type="ARBA" id="ARBA00023015"/>
    </source>
</evidence>
<dbReference type="AlphaFoldDB" id="A0A7C9HKJ0"/>
<keyword evidence="2" id="KW-0238">DNA-binding</keyword>
<dbReference type="SUPFAM" id="SSF46894">
    <property type="entry name" value="C-terminal effector domain of the bipartite response regulators"/>
    <property type="match status" value="1"/>
</dbReference>
<dbReference type="GO" id="GO:0003677">
    <property type="term" value="F:DNA binding"/>
    <property type="evidence" value="ECO:0007669"/>
    <property type="project" value="UniProtKB-KW"/>
</dbReference>
<dbReference type="InterPro" id="IPR036388">
    <property type="entry name" value="WH-like_DNA-bd_sf"/>
</dbReference>
<evidence type="ECO:0000256" key="2">
    <source>
        <dbReference type="ARBA" id="ARBA00023125"/>
    </source>
</evidence>
<evidence type="ECO:0000256" key="3">
    <source>
        <dbReference type="ARBA" id="ARBA00023163"/>
    </source>
</evidence>
<reference evidence="5 6" key="1">
    <citation type="submission" date="2019-12" db="EMBL/GenBank/DDBJ databases">
        <authorList>
            <person name="Xu J."/>
        </authorList>
    </citation>
    <scope>NUCLEOTIDE SEQUENCE [LARGE SCALE GENOMIC DNA]</scope>
    <source>
        <strain evidence="5 6">HX-5-24</strain>
    </source>
</reference>
<comment type="caution">
    <text evidence="5">The sequence shown here is derived from an EMBL/GenBank/DDBJ whole genome shotgun (WGS) entry which is preliminary data.</text>
</comment>
<keyword evidence="3" id="KW-0804">Transcription</keyword>
<dbReference type="CDD" id="cd06170">
    <property type="entry name" value="LuxR_C_like"/>
    <property type="match status" value="1"/>
</dbReference>
<dbReference type="Proteomes" id="UP000479692">
    <property type="component" value="Unassembled WGS sequence"/>
</dbReference>
<organism evidence="5 6">
    <name type="scientific">Noviluteimonas gilva</name>
    <dbReference type="NCBI Taxonomy" id="2682097"/>
    <lineage>
        <taxon>Bacteria</taxon>
        <taxon>Pseudomonadati</taxon>
        <taxon>Pseudomonadota</taxon>
        <taxon>Gammaproteobacteria</taxon>
        <taxon>Lysobacterales</taxon>
        <taxon>Lysobacteraceae</taxon>
        <taxon>Noviluteimonas</taxon>
    </lineage>
</organism>
<keyword evidence="1" id="KW-0805">Transcription regulation</keyword>
<dbReference type="RefSeq" id="WP_156639868.1">
    <property type="nucleotide sequence ID" value="NZ_WOXT01000001.1"/>
</dbReference>
<dbReference type="Gene3D" id="1.10.10.10">
    <property type="entry name" value="Winged helix-like DNA-binding domain superfamily/Winged helix DNA-binding domain"/>
    <property type="match status" value="1"/>
</dbReference>
<dbReference type="InterPro" id="IPR000792">
    <property type="entry name" value="Tscrpt_reg_LuxR_C"/>
</dbReference>